<dbReference type="EMBL" id="CP032050">
    <property type="protein sequence ID" value="AYN67120.1"/>
    <property type="molecule type" value="Genomic_DNA"/>
</dbReference>
<sequence length="472" mass="53776">MQHIRPKRSFYHFTIFFLAFSFITLFVASIINLKIGIKIRYLTSFDIWFLTYGLVTIFSNLFLIIYYYHQRYWWATLGCLQYLFFSLCHLTVIYFMVTAQRLESYYHAIYLCMLSSMFLYGLTLIISKTNYHKWLRWAGGMLILVSLLFIAASLGASKASSYEMRETIGLLHNALTVIGSLVSIPLIAHFWEELKQVKEPPKKTRSLNLFGQITIGLFIFATLFLLVKDAFQNNLKYTPATQSQKEMASIFEMRSFTGTSGETLHYRILRPLNYNADKKYPLAVCLHHGGGNGSDNIRQIEAAMFARKLAEPANRQKYPAFLFVPQCPPGHSFGGIPNYSSIEDLVLEAMAALENEFNIDTSRRYVMGMSLGGFGTWNLIAKNPQMFAAAMPVCGGGDPDLAEVLVNMPIWAFHGAEDTNVPTKLSRDMIQAIRAKGGKPKYLEFEGVGHAVWSKVNDTEEKLPWLFSQKRE</sequence>
<name>A0A3G2L4B6_9FLAO</name>
<dbReference type="OrthoDB" id="9764953at2"/>
<evidence type="ECO:0000313" key="5">
    <source>
        <dbReference type="Proteomes" id="UP000276309"/>
    </source>
</evidence>
<reference evidence="4 5" key="1">
    <citation type="submission" date="2018-08" db="EMBL/GenBank/DDBJ databases">
        <title>The reduced genetic potential of extracellular carbohydrate catabolism in Euzebyella marina RN62, a Flavobacteriia bacterium isolated from the hadal water.</title>
        <authorList>
            <person name="Xue C."/>
        </authorList>
    </citation>
    <scope>NUCLEOTIDE SEQUENCE [LARGE SCALE GENOMIC DNA]</scope>
    <source>
        <strain evidence="4 5">RN62</strain>
    </source>
</reference>
<dbReference type="PANTHER" id="PTHR43037">
    <property type="entry name" value="UNNAMED PRODUCT-RELATED"/>
    <property type="match status" value="1"/>
</dbReference>
<feature type="transmembrane region" description="Helical" evidence="2">
    <location>
        <begin position="134"/>
        <end position="156"/>
    </location>
</feature>
<evidence type="ECO:0000259" key="3">
    <source>
        <dbReference type="Pfam" id="PF01738"/>
    </source>
</evidence>
<dbReference type="SUPFAM" id="SSF53474">
    <property type="entry name" value="alpha/beta-Hydrolases"/>
    <property type="match status" value="1"/>
</dbReference>
<dbReference type="GO" id="GO:0016787">
    <property type="term" value="F:hydrolase activity"/>
    <property type="evidence" value="ECO:0007669"/>
    <property type="project" value="InterPro"/>
</dbReference>
<evidence type="ECO:0000256" key="2">
    <source>
        <dbReference type="SAM" id="Phobius"/>
    </source>
</evidence>
<feature type="domain" description="Dienelactone hydrolase" evidence="3">
    <location>
        <begin position="346"/>
        <end position="455"/>
    </location>
</feature>
<dbReference type="InterPro" id="IPR029058">
    <property type="entry name" value="AB_hydrolase_fold"/>
</dbReference>
<keyword evidence="2" id="KW-0812">Transmembrane</keyword>
<feature type="transmembrane region" description="Helical" evidence="2">
    <location>
        <begin position="209"/>
        <end position="227"/>
    </location>
</feature>
<organism evidence="4 5">
    <name type="scientific">Euzebyella marina</name>
    <dbReference type="NCBI Taxonomy" id="1761453"/>
    <lineage>
        <taxon>Bacteria</taxon>
        <taxon>Pseudomonadati</taxon>
        <taxon>Bacteroidota</taxon>
        <taxon>Flavobacteriia</taxon>
        <taxon>Flavobacteriales</taxon>
        <taxon>Flavobacteriaceae</taxon>
        <taxon>Euzebyella</taxon>
    </lineage>
</organism>
<dbReference type="Gene3D" id="3.40.50.1820">
    <property type="entry name" value="alpha/beta hydrolase"/>
    <property type="match status" value="1"/>
</dbReference>
<evidence type="ECO:0000313" key="4">
    <source>
        <dbReference type="EMBL" id="AYN67120.1"/>
    </source>
</evidence>
<keyword evidence="5" id="KW-1185">Reference proteome</keyword>
<dbReference type="Proteomes" id="UP000276309">
    <property type="component" value="Chromosome"/>
</dbReference>
<dbReference type="InterPro" id="IPR002925">
    <property type="entry name" value="Dienelactn_hydro"/>
</dbReference>
<feature type="transmembrane region" description="Helical" evidence="2">
    <location>
        <begin position="47"/>
        <end position="68"/>
    </location>
</feature>
<gene>
    <name evidence="4" type="ORF">D1013_06930</name>
</gene>
<keyword evidence="1" id="KW-0732">Signal</keyword>
<accession>A0A3G2L4B6</accession>
<dbReference type="InterPro" id="IPR050955">
    <property type="entry name" value="Plant_Biomass_Hydrol_Est"/>
</dbReference>
<dbReference type="PANTHER" id="PTHR43037:SF1">
    <property type="entry name" value="BLL1128 PROTEIN"/>
    <property type="match status" value="1"/>
</dbReference>
<keyword evidence="2" id="KW-1133">Transmembrane helix</keyword>
<protein>
    <recommendedName>
        <fullName evidence="3">Dienelactone hydrolase domain-containing protein</fullName>
    </recommendedName>
</protein>
<keyword evidence="2" id="KW-0472">Membrane</keyword>
<feature type="transmembrane region" description="Helical" evidence="2">
    <location>
        <begin position="12"/>
        <end position="35"/>
    </location>
</feature>
<proteinExistence type="predicted"/>
<feature type="transmembrane region" description="Helical" evidence="2">
    <location>
        <begin position="168"/>
        <end position="189"/>
    </location>
</feature>
<feature type="transmembrane region" description="Helical" evidence="2">
    <location>
        <begin position="74"/>
        <end position="96"/>
    </location>
</feature>
<evidence type="ECO:0000256" key="1">
    <source>
        <dbReference type="ARBA" id="ARBA00022729"/>
    </source>
</evidence>
<dbReference type="Pfam" id="PF01738">
    <property type="entry name" value="DLH"/>
    <property type="match status" value="1"/>
</dbReference>
<feature type="transmembrane region" description="Helical" evidence="2">
    <location>
        <begin position="108"/>
        <end position="128"/>
    </location>
</feature>
<dbReference type="KEGG" id="emar:D1013_06930"/>
<dbReference type="RefSeq" id="WP_121848169.1">
    <property type="nucleotide sequence ID" value="NZ_CP032050.1"/>
</dbReference>
<dbReference type="AlphaFoldDB" id="A0A3G2L4B6"/>